<evidence type="ECO:0000313" key="2">
    <source>
        <dbReference type="EMBL" id="KAL3508923.1"/>
    </source>
</evidence>
<sequence>MDTIAPDLEVPIFHDYGAAVLLGPSNGIVFIVTRQDIYINLPLSFPKEEEELFVQTIDGQLISGVLRHCQQLGIYDVYKHYSGGKFAPVGTLDPALLALSTDKHQFPMQQHGIVCADRRSGRPEKRASLEVDQVRRRKENQVGIEKERNARGAGWLNKKEGKSKI</sequence>
<evidence type="ECO:0000256" key="1">
    <source>
        <dbReference type="SAM" id="MobiDB-lite"/>
    </source>
</evidence>
<reference evidence="2 3" key="1">
    <citation type="submission" date="2024-11" db="EMBL/GenBank/DDBJ databases">
        <title>A near-complete genome assembly of Cinchona calisaya.</title>
        <authorList>
            <person name="Lian D.C."/>
            <person name="Zhao X.W."/>
            <person name="Wei L."/>
        </authorList>
    </citation>
    <scope>NUCLEOTIDE SEQUENCE [LARGE SCALE GENOMIC DNA]</scope>
    <source>
        <tissue evidence="2">Nenye</tissue>
    </source>
</reference>
<protein>
    <submittedName>
        <fullName evidence="2">Uncharacterized protein</fullName>
    </submittedName>
</protein>
<feature type="region of interest" description="Disordered" evidence="1">
    <location>
        <begin position="138"/>
        <end position="165"/>
    </location>
</feature>
<dbReference type="EMBL" id="JBJUIK010000012">
    <property type="protein sequence ID" value="KAL3508923.1"/>
    <property type="molecule type" value="Genomic_DNA"/>
</dbReference>
<organism evidence="2 3">
    <name type="scientific">Cinchona calisaya</name>
    <dbReference type="NCBI Taxonomy" id="153742"/>
    <lineage>
        <taxon>Eukaryota</taxon>
        <taxon>Viridiplantae</taxon>
        <taxon>Streptophyta</taxon>
        <taxon>Embryophyta</taxon>
        <taxon>Tracheophyta</taxon>
        <taxon>Spermatophyta</taxon>
        <taxon>Magnoliopsida</taxon>
        <taxon>eudicotyledons</taxon>
        <taxon>Gunneridae</taxon>
        <taxon>Pentapetalae</taxon>
        <taxon>asterids</taxon>
        <taxon>lamiids</taxon>
        <taxon>Gentianales</taxon>
        <taxon>Rubiaceae</taxon>
        <taxon>Cinchonoideae</taxon>
        <taxon>Cinchoneae</taxon>
        <taxon>Cinchona</taxon>
    </lineage>
</organism>
<accession>A0ABD2YTQ7</accession>
<dbReference type="Proteomes" id="UP001630127">
    <property type="component" value="Unassembled WGS sequence"/>
</dbReference>
<proteinExistence type="predicted"/>
<evidence type="ECO:0000313" key="3">
    <source>
        <dbReference type="Proteomes" id="UP001630127"/>
    </source>
</evidence>
<keyword evidence="3" id="KW-1185">Reference proteome</keyword>
<gene>
    <name evidence="2" type="ORF">ACH5RR_028324</name>
</gene>
<name>A0ABD2YTQ7_9GENT</name>
<dbReference type="AlphaFoldDB" id="A0ABD2YTQ7"/>
<comment type="caution">
    <text evidence="2">The sequence shown here is derived from an EMBL/GenBank/DDBJ whole genome shotgun (WGS) entry which is preliminary data.</text>
</comment>